<evidence type="ECO:0000259" key="6">
    <source>
        <dbReference type="PROSITE" id="PS51332"/>
    </source>
</evidence>
<dbReference type="SUPFAM" id="SSF52242">
    <property type="entry name" value="Cobalamin (vitamin B12)-binding domain"/>
    <property type="match status" value="1"/>
</dbReference>
<evidence type="ECO:0000256" key="2">
    <source>
        <dbReference type="ARBA" id="ARBA00022691"/>
    </source>
</evidence>
<dbReference type="InterPro" id="IPR006158">
    <property type="entry name" value="Cobalamin-bd"/>
</dbReference>
<evidence type="ECO:0000256" key="4">
    <source>
        <dbReference type="ARBA" id="ARBA00023004"/>
    </source>
</evidence>
<protein>
    <recommendedName>
        <fullName evidence="6">B12-binding domain-containing protein</fullName>
    </recommendedName>
</protein>
<dbReference type="PANTHER" id="PTHR43409">
    <property type="entry name" value="ANAEROBIC MAGNESIUM-PROTOPORPHYRIN IX MONOMETHYL ESTER CYCLASE-RELATED"/>
    <property type="match status" value="1"/>
</dbReference>
<name>X1B3D5_9ZZZZ</name>
<reference evidence="7" key="1">
    <citation type="journal article" date="2014" name="Front. Microbiol.">
        <title>High frequency of phylogenetically diverse reductive dehalogenase-homologous genes in deep subseafloor sedimentary metagenomes.</title>
        <authorList>
            <person name="Kawai M."/>
            <person name="Futagami T."/>
            <person name="Toyoda A."/>
            <person name="Takaki Y."/>
            <person name="Nishi S."/>
            <person name="Hori S."/>
            <person name="Arai W."/>
            <person name="Tsubouchi T."/>
            <person name="Morono Y."/>
            <person name="Uchiyama I."/>
            <person name="Ito T."/>
            <person name="Fujiyama A."/>
            <person name="Inagaki F."/>
            <person name="Takami H."/>
        </authorList>
    </citation>
    <scope>NUCLEOTIDE SEQUENCE</scope>
    <source>
        <strain evidence="7">Expedition CK06-06</strain>
    </source>
</reference>
<evidence type="ECO:0000256" key="1">
    <source>
        <dbReference type="ARBA" id="ARBA00001966"/>
    </source>
</evidence>
<comment type="caution">
    <text evidence="7">The sequence shown here is derived from an EMBL/GenBank/DDBJ whole genome shotgun (WGS) entry which is preliminary data.</text>
</comment>
<accession>X1B3D5</accession>
<dbReference type="Pfam" id="PF02310">
    <property type="entry name" value="B12-binding"/>
    <property type="match status" value="1"/>
</dbReference>
<keyword evidence="2" id="KW-0949">S-adenosyl-L-methionine</keyword>
<dbReference type="EMBL" id="BART01013290">
    <property type="protein sequence ID" value="GAG75842.1"/>
    <property type="molecule type" value="Genomic_DNA"/>
</dbReference>
<proteinExistence type="predicted"/>
<feature type="domain" description="B12-binding" evidence="6">
    <location>
        <begin position="1"/>
        <end position="134"/>
    </location>
</feature>
<dbReference type="Gene3D" id="3.40.50.280">
    <property type="entry name" value="Cobalamin-binding domain"/>
    <property type="match status" value="1"/>
</dbReference>
<evidence type="ECO:0000256" key="3">
    <source>
        <dbReference type="ARBA" id="ARBA00022723"/>
    </source>
</evidence>
<keyword evidence="4" id="KW-0408">Iron</keyword>
<organism evidence="7">
    <name type="scientific">marine sediment metagenome</name>
    <dbReference type="NCBI Taxonomy" id="412755"/>
    <lineage>
        <taxon>unclassified sequences</taxon>
        <taxon>metagenomes</taxon>
        <taxon>ecological metagenomes</taxon>
    </lineage>
</organism>
<dbReference type="GO" id="GO:0046872">
    <property type="term" value="F:metal ion binding"/>
    <property type="evidence" value="ECO:0007669"/>
    <property type="project" value="UniProtKB-KW"/>
</dbReference>
<dbReference type="InterPro" id="IPR051198">
    <property type="entry name" value="BchE-like"/>
</dbReference>
<comment type="cofactor">
    <cofactor evidence="1">
        <name>[4Fe-4S] cluster</name>
        <dbReference type="ChEBI" id="CHEBI:49883"/>
    </cofactor>
</comment>
<keyword evidence="3" id="KW-0479">Metal-binding</keyword>
<sequence>MNILIINPPIREWAKPNCVPLGLGYIASTLRLAGHSIEVLDVNAYRYSKKEVKKILERKNPDFILTGGIITVYNYLKWITHQLKDLFPDIPIMIGGSASTSIPNIALNTLSVDIACIGEGEITAVEVANHIERK</sequence>
<dbReference type="InterPro" id="IPR036724">
    <property type="entry name" value="Cobalamin-bd_sf"/>
</dbReference>
<dbReference type="GO" id="GO:0051536">
    <property type="term" value="F:iron-sulfur cluster binding"/>
    <property type="evidence" value="ECO:0007669"/>
    <property type="project" value="UniProtKB-KW"/>
</dbReference>
<dbReference type="AlphaFoldDB" id="X1B3D5"/>
<evidence type="ECO:0000256" key="5">
    <source>
        <dbReference type="ARBA" id="ARBA00023014"/>
    </source>
</evidence>
<evidence type="ECO:0000313" key="7">
    <source>
        <dbReference type="EMBL" id="GAG75842.1"/>
    </source>
</evidence>
<keyword evidence="5" id="KW-0411">Iron-sulfur</keyword>
<feature type="non-terminal residue" evidence="7">
    <location>
        <position position="134"/>
    </location>
</feature>
<dbReference type="PROSITE" id="PS51332">
    <property type="entry name" value="B12_BINDING"/>
    <property type="match status" value="1"/>
</dbReference>
<dbReference type="PANTHER" id="PTHR43409:SF4">
    <property type="entry name" value="RADICAL SAM SUPERFAMILY PROTEIN"/>
    <property type="match status" value="1"/>
</dbReference>
<gene>
    <name evidence="7" type="ORF">S01H4_27262</name>
</gene>
<dbReference type="GO" id="GO:0031419">
    <property type="term" value="F:cobalamin binding"/>
    <property type="evidence" value="ECO:0007669"/>
    <property type="project" value="InterPro"/>
</dbReference>